<dbReference type="RefSeq" id="WP_366924809.1">
    <property type="nucleotide sequence ID" value="NZ_CP121694.1"/>
</dbReference>
<feature type="transmembrane region" description="Helical" evidence="2">
    <location>
        <begin position="7"/>
        <end position="27"/>
    </location>
</feature>
<evidence type="ECO:0000256" key="1">
    <source>
        <dbReference type="SAM" id="MobiDB-lite"/>
    </source>
</evidence>
<gene>
    <name evidence="3" type="ORF">MFMK1_001810</name>
</gene>
<evidence type="ECO:0000313" key="4">
    <source>
        <dbReference type="Proteomes" id="UP001329915"/>
    </source>
</evidence>
<name>A0AAU0UP58_9FIRM</name>
<dbReference type="AlphaFoldDB" id="A0AAU0UP58"/>
<accession>A0AAU0UP58</accession>
<sequence>MNPISEILLWVVGTLAFIFLGGLYFWAKNPKATKPNMFDARDETEAEILTEVSNSSEREKERRAKENEPYCKVHEKD</sequence>
<proteinExistence type="predicted"/>
<keyword evidence="2" id="KW-0812">Transmembrane</keyword>
<keyword evidence="2" id="KW-1133">Transmembrane helix</keyword>
<protein>
    <submittedName>
        <fullName evidence="3">SPP1 phage holin family protein</fullName>
    </submittedName>
</protein>
<evidence type="ECO:0000313" key="3">
    <source>
        <dbReference type="EMBL" id="WRO21989.1"/>
    </source>
</evidence>
<keyword evidence="2" id="KW-0472">Membrane</keyword>
<dbReference type="KEGG" id="dbc:MFMK1_001810"/>
<reference evidence="3 4" key="1">
    <citation type="submission" date="2023-04" db="EMBL/GenBank/DDBJ databases">
        <authorList>
            <person name="Hsu D."/>
        </authorList>
    </citation>
    <scope>NUCLEOTIDE SEQUENCE [LARGE SCALE GENOMIC DNA]</scope>
    <source>
        <strain evidence="3 4">MK1</strain>
    </source>
</reference>
<keyword evidence="4" id="KW-1185">Reference proteome</keyword>
<dbReference type="Proteomes" id="UP001329915">
    <property type="component" value="Chromosome"/>
</dbReference>
<feature type="region of interest" description="Disordered" evidence="1">
    <location>
        <begin position="52"/>
        <end position="77"/>
    </location>
</feature>
<dbReference type="EMBL" id="CP121694">
    <property type="protein sequence ID" value="WRO21989.1"/>
    <property type="molecule type" value="Genomic_DNA"/>
</dbReference>
<feature type="compositionally biased region" description="Basic and acidic residues" evidence="1">
    <location>
        <begin position="56"/>
        <end position="77"/>
    </location>
</feature>
<evidence type="ECO:0000256" key="2">
    <source>
        <dbReference type="SAM" id="Phobius"/>
    </source>
</evidence>
<organism evidence="3 4">
    <name type="scientific">Metallumcola ferriviriculae</name>
    <dbReference type="NCBI Taxonomy" id="3039180"/>
    <lineage>
        <taxon>Bacteria</taxon>
        <taxon>Bacillati</taxon>
        <taxon>Bacillota</taxon>
        <taxon>Clostridia</taxon>
        <taxon>Neomoorellales</taxon>
        <taxon>Desulfitibacteraceae</taxon>
        <taxon>Metallumcola</taxon>
    </lineage>
</organism>